<organism evidence="3 4">
    <name type="scientific">Stachybotrys elegans</name>
    <dbReference type="NCBI Taxonomy" id="80388"/>
    <lineage>
        <taxon>Eukaryota</taxon>
        <taxon>Fungi</taxon>
        <taxon>Dikarya</taxon>
        <taxon>Ascomycota</taxon>
        <taxon>Pezizomycotina</taxon>
        <taxon>Sordariomycetes</taxon>
        <taxon>Hypocreomycetidae</taxon>
        <taxon>Hypocreales</taxon>
        <taxon>Stachybotryaceae</taxon>
        <taxon>Stachybotrys</taxon>
    </lineage>
</organism>
<keyword evidence="2" id="KW-0732">Signal</keyword>
<reference evidence="3" key="1">
    <citation type="journal article" date="2021" name="Nat. Commun.">
        <title>Genetic determinants of endophytism in the Arabidopsis root mycobiome.</title>
        <authorList>
            <person name="Mesny F."/>
            <person name="Miyauchi S."/>
            <person name="Thiergart T."/>
            <person name="Pickel B."/>
            <person name="Atanasova L."/>
            <person name="Karlsson M."/>
            <person name="Huettel B."/>
            <person name="Barry K.W."/>
            <person name="Haridas S."/>
            <person name="Chen C."/>
            <person name="Bauer D."/>
            <person name="Andreopoulos W."/>
            <person name="Pangilinan J."/>
            <person name="LaButti K."/>
            <person name="Riley R."/>
            <person name="Lipzen A."/>
            <person name="Clum A."/>
            <person name="Drula E."/>
            <person name="Henrissat B."/>
            <person name="Kohler A."/>
            <person name="Grigoriev I.V."/>
            <person name="Martin F.M."/>
            <person name="Hacquard S."/>
        </authorList>
    </citation>
    <scope>NUCLEOTIDE SEQUENCE</scope>
    <source>
        <strain evidence="3">MPI-CAGE-CH-0235</strain>
    </source>
</reference>
<gene>
    <name evidence="3" type="ORF">B0I35DRAFT_409746</name>
</gene>
<proteinExistence type="predicted"/>
<dbReference type="AlphaFoldDB" id="A0A8K0SPR4"/>
<evidence type="ECO:0000313" key="4">
    <source>
        <dbReference type="Proteomes" id="UP000813444"/>
    </source>
</evidence>
<feature type="signal peptide" evidence="2">
    <location>
        <begin position="1"/>
        <end position="17"/>
    </location>
</feature>
<dbReference type="OrthoDB" id="10542464at2759"/>
<feature type="region of interest" description="Disordered" evidence="1">
    <location>
        <begin position="49"/>
        <end position="93"/>
    </location>
</feature>
<dbReference type="EMBL" id="JAGPNK010000008">
    <property type="protein sequence ID" value="KAH7316558.1"/>
    <property type="molecule type" value="Genomic_DNA"/>
</dbReference>
<keyword evidence="4" id="KW-1185">Reference proteome</keyword>
<name>A0A8K0SPR4_9HYPO</name>
<evidence type="ECO:0000256" key="1">
    <source>
        <dbReference type="SAM" id="MobiDB-lite"/>
    </source>
</evidence>
<comment type="caution">
    <text evidence="3">The sequence shown here is derived from an EMBL/GenBank/DDBJ whole genome shotgun (WGS) entry which is preliminary data.</text>
</comment>
<accession>A0A8K0SPR4</accession>
<sequence>MHLFKIALALLPALALAQEEDTTTTLTSTTVLTKTYYLSEVHTVTSTYDNSTASVTPTVGTTSHFTSLSPTITSGTGGEASESTNGPDPDSAASALDSGKVILAGIAGMVAVAML</sequence>
<feature type="chain" id="PRO_5035431739" evidence="2">
    <location>
        <begin position="18"/>
        <end position="115"/>
    </location>
</feature>
<evidence type="ECO:0000313" key="3">
    <source>
        <dbReference type="EMBL" id="KAH7316558.1"/>
    </source>
</evidence>
<feature type="compositionally biased region" description="Polar residues" evidence="1">
    <location>
        <begin position="49"/>
        <end position="74"/>
    </location>
</feature>
<dbReference type="Proteomes" id="UP000813444">
    <property type="component" value="Unassembled WGS sequence"/>
</dbReference>
<protein>
    <submittedName>
        <fullName evidence="3">Uncharacterized protein</fullName>
    </submittedName>
</protein>
<evidence type="ECO:0000256" key="2">
    <source>
        <dbReference type="SAM" id="SignalP"/>
    </source>
</evidence>